<dbReference type="PANTHER" id="PTHR30213:SF0">
    <property type="entry name" value="UPF0761 MEMBRANE PROTEIN YIHY"/>
    <property type="match status" value="1"/>
</dbReference>
<comment type="caution">
    <text evidence="8">The sequence shown here is derived from an EMBL/GenBank/DDBJ whole genome shotgun (WGS) entry which is preliminary data.</text>
</comment>
<evidence type="ECO:0000313" key="9">
    <source>
        <dbReference type="Proteomes" id="UP000052268"/>
    </source>
</evidence>
<reference evidence="8 9" key="1">
    <citation type="journal article" date="2015" name="G3 (Bethesda)">
        <title>Insights into Ongoing Evolution of the Hexachlorocyclohexane Catabolic Pathway from Comparative Genomics of Ten Sphingomonadaceae Strains.</title>
        <authorList>
            <person name="Pearce S.L."/>
            <person name="Oakeshott J.G."/>
            <person name="Pandey G."/>
        </authorList>
    </citation>
    <scope>NUCLEOTIDE SEQUENCE [LARGE SCALE GENOMIC DNA]</scope>
    <source>
        <strain evidence="8 9">LL02</strain>
    </source>
</reference>
<evidence type="ECO:0000256" key="6">
    <source>
        <dbReference type="SAM" id="MobiDB-lite"/>
    </source>
</evidence>
<comment type="subcellular location">
    <subcellularLocation>
        <location evidence="1">Cell membrane</location>
        <topology evidence="1">Multi-pass membrane protein</topology>
    </subcellularLocation>
</comment>
<evidence type="ECO:0000256" key="3">
    <source>
        <dbReference type="ARBA" id="ARBA00022692"/>
    </source>
</evidence>
<proteinExistence type="predicted"/>
<accession>A0A0J7Y832</accession>
<feature type="compositionally biased region" description="Basic and acidic residues" evidence="6">
    <location>
        <begin position="351"/>
        <end position="360"/>
    </location>
</feature>
<dbReference type="PANTHER" id="PTHR30213">
    <property type="entry name" value="INNER MEMBRANE PROTEIN YHJD"/>
    <property type="match status" value="1"/>
</dbReference>
<protein>
    <submittedName>
        <fullName evidence="8">Ribonuclease</fullName>
    </submittedName>
</protein>
<keyword evidence="5 7" id="KW-0472">Membrane</keyword>
<evidence type="ECO:0000256" key="7">
    <source>
        <dbReference type="SAM" id="Phobius"/>
    </source>
</evidence>
<dbReference type="InterPro" id="IPR017039">
    <property type="entry name" value="Virul_fac_BrkB"/>
</dbReference>
<feature type="transmembrane region" description="Helical" evidence="7">
    <location>
        <begin position="63"/>
        <end position="85"/>
    </location>
</feature>
<evidence type="ECO:0000256" key="4">
    <source>
        <dbReference type="ARBA" id="ARBA00022989"/>
    </source>
</evidence>
<feature type="transmembrane region" description="Helical" evidence="7">
    <location>
        <begin position="208"/>
        <end position="229"/>
    </location>
</feature>
<keyword evidence="9" id="KW-1185">Reference proteome</keyword>
<dbReference type="Pfam" id="PF03631">
    <property type="entry name" value="Virul_fac_BrkB"/>
    <property type="match status" value="1"/>
</dbReference>
<feature type="region of interest" description="Disordered" evidence="6">
    <location>
        <begin position="343"/>
        <end position="366"/>
    </location>
</feature>
<name>A0A0J7Y832_9SPHN</name>
<organism evidence="8 9">
    <name type="scientific">Novosphingobium barchaimii LL02</name>
    <dbReference type="NCBI Taxonomy" id="1114963"/>
    <lineage>
        <taxon>Bacteria</taxon>
        <taxon>Pseudomonadati</taxon>
        <taxon>Pseudomonadota</taxon>
        <taxon>Alphaproteobacteria</taxon>
        <taxon>Sphingomonadales</taxon>
        <taxon>Sphingomonadaceae</taxon>
        <taxon>Novosphingobium</taxon>
    </lineage>
</organism>
<keyword evidence="4 7" id="KW-1133">Transmembrane helix</keyword>
<keyword evidence="2" id="KW-1003">Cell membrane</keyword>
<gene>
    <name evidence="8" type="ORF">V474_09800</name>
</gene>
<feature type="transmembrane region" description="Helical" evidence="7">
    <location>
        <begin position="117"/>
        <end position="138"/>
    </location>
</feature>
<dbReference type="NCBIfam" id="TIGR00765">
    <property type="entry name" value="yihY_not_rbn"/>
    <property type="match status" value="1"/>
</dbReference>
<evidence type="ECO:0000256" key="5">
    <source>
        <dbReference type="ARBA" id="ARBA00023136"/>
    </source>
</evidence>
<dbReference type="Proteomes" id="UP000052268">
    <property type="component" value="Unassembled WGS sequence"/>
</dbReference>
<evidence type="ECO:0000313" key="8">
    <source>
        <dbReference type="EMBL" id="KMS59483.1"/>
    </source>
</evidence>
<dbReference type="EMBL" id="JACU01000002">
    <property type="protein sequence ID" value="KMS59483.1"/>
    <property type="molecule type" value="Genomic_DNA"/>
</dbReference>
<evidence type="ECO:0000256" key="1">
    <source>
        <dbReference type="ARBA" id="ARBA00004651"/>
    </source>
</evidence>
<feature type="transmembrane region" description="Helical" evidence="7">
    <location>
        <begin position="249"/>
        <end position="269"/>
    </location>
</feature>
<dbReference type="AlphaFoldDB" id="A0A0J7Y832"/>
<keyword evidence="3 7" id="KW-0812">Transmembrane</keyword>
<sequence length="366" mass="39762">MMNNANSTGDEPRLAGSEFAAKVTPGADANTPWAMPLAAWVRVVKRVWVMVGFHELGLLSAGLAFYTFLALTPLIAATVMVYGLVADVGMVRKQMASIVEVVPADVAHLLEEQLMRIISTNSGVTGLALVIALFFAVYGGMRAAGGMMSALNIINEERETRGFFVKTFRTGGLTLAAVLLALTGVLSGGVFAWLQIQTSVYLGGVTQLLFKILTWIFAVALGSSGFALIMRYGPDRRPAKWRWLAPGSLLATLLWLAVSFGFSLYVAYISDYNATYGSLSAIVVFLMWLFLSAYGVLLGALLNAEIERQTFCDTTTGPTRPPGERGAVLADVVDDLVPSAEQLEKRKRRRAEAERRRADRMFSTQK</sequence>
<feature type="transmembrane region" description="Helical" evidence="7">
    <location>
        <begin position="281"/>
        <end position="302"/>
    </location>
</feature>
<dbReference type="GO" id="GO:0005886">
    <property type="term" value="C:plasma membrane"/>
    <property type="evidence" value="ECO:0007669"/>
    <property type="project" value="UniProtKB-SubCell"/>
</dbReference>
<feature type="transmembrane region" description="Helical" evidence="7">
    <location>
        <begin position="173"/>
        <end position="196"/>
    </location>
</feature>
<evidence type="ECO:0000256" key="2">
    <source>
        <dbReference type="ARBA" id="ARBA00022475"/>
    </source>
</evidence>
<dbReference type="PATRIC" id="fig|1114963.3.peg.862"/>
<dbReference type="RefSeq" id="WP_236710630.1">
    <property type="nucleotide sequence ID" value="NZ_KQ130452.1"/>
</dbReference>